<dbReference type="PROSITE" id="PS51059">
    <property type="entry name" value="PARP_CATALYTIC"/>
    <property type="match status" value="1"/>
</dbReference>
<feature type="domain" description="Ubiquitin-like" evidence="11">
    <location>
        <begin position="1346"/>
        <end position="1399"/>
    </location>
</feature>
<evidence type="ECO:0000256" key="4">
    <source>
        <dbReference type="ARBA" id="ARBA00022737"/>
    </source>
</evidence>
<gene>
    <name evidence="17" type="primary">LOC111135118</name>
</gene>
<dbReference type="PANTHER" id="PTHR46530:SF1">
    <property type="entry name" value="PROTEIN MONO-ADP-RIBOSYLTRANSFERASE PARP4"/>
    <property type="match status" value="1"/>
</dbReference>
<evidence type="ECO:0000313" key="17">
    <source>
        <dbReference type="RefSeq" id="XP_022340576.1"/>
    </source>
</evidence>
<keyword evidence="3" id="KW-0479">Metal-binding</keyword>
<dbReference type="SUPFAM" id="SSF54236">
    <property type="entry name" value="Ubiquitin-like"/>
    <property type="match status" value="1"/>
</dbReference>
<keyword evidence="9" id="KW-0520">NAD</keyword>
<feature type="compositionally biased region" description="Basic and acidic residues" evidence="10">
    <location>
        <begin position="2105"/>
        <end position="2130"/>
    </location>
</feature>
<keyword evidence="5" id="KW-0862">Zinc</keyword>
<keyword evidence="7" id="KW-0804">Transcription</keyword>
<dbReference type="InterPro" id="IPR038196">
    <property type="entry name" value="Med25_PTOV_sf"/>
</dbReference>
<dbReference type="SUPFAM" id="SSF52113">
    <property type="entry name" value="BRCT domain"/>
    <property type="match status" value="1"/>
</dbReference>
<dbReference type="PANTHER" id="PTHR46530">
    <property type="entry name" value="PROTEIN MONO-ADP-RIBOSYLTRANSFERASE PARP4"/>
    <property type="match status" value="1"/>
</dbReference>
<accession>A0A8B8EL51</accession>
<dbReference type="InterPro" id="IPR001357">
    <property type="entry name" value="BRCT_dom"/>
</dbReference>
<feature type="compositionally biased region" description="Basic and acidic residues" evidence="10">
    <location>
        <begin position="1765"/>
        <end position="1785"/>
    </location>
</feature>
<dbReference type="Pfam" id="PF00240">
    <property type="entry name" value="ubiquitin"/>
    <property type="match status" value="1"/>
</dbReference>
<dbReference type="SMART" id="SM00327">
    <property type="entry name" value="VWA"/>
    <property type="match status" value="1"/>
</dbReference>
<keyword evidence="2" id="KW-0597">Phosphoprotein</keyword>
<dbReference type="Gene3D" id="2.40.290.30">
    <property type="entry name" value="Mediator complex subunit 25, ACID domain"/>
    <property type="match status" value="1"/>
</dbReference>
<dbReference type="Pfam" id="PF13768">
    <property type="entry name" value="VWA_3"/>
    <property type="match status" value="1"/>
</dbReference>
<dbReference type="GO" id="GO:0046872">
    <property type="term" value="F:metal ion binding"/>
    <property type="evidence" value="ECO:0007669"/>
    <property type="project" value="UniProtKB-KW"/>
</dbReference>
<dbReference type="GO" id="GO:0005634">
    <property type="term" value="C:nucleus"/>
    <property type="evidence" value="ECO:0007669"/>
    <property type="project" value="UniProtKB-SubCell"/>
</dbReference>
<evidence type="ECO:0000259" key="12">
    <source>
        <dbReference type="PROSITE" id="PS50172"/>
    </source>
</evidence>
<dbReference type="InterPro" id="IPR029071">
    <property type="entry name" value="Ubiquitin-like_domsf"/>
</dbReference>
<evidence type="ECO:0000256" key="2">
    <source>
        <dbReference type="ARBA" id="ARBA00022553"/>
    </source>
</evidence>
<keyword evidence="4" id="KW-0677">Repeat</keyword>
<feature type="region of interest" description="Disordered" evidence="10">
    <location>
        <begin position="1710"/>
        <end position="1733"/>
    </location>
</feature>
<keyword evidence="9" id="KW-0808">Transferase</keyword>
<proteinExistence type="predicted"/>
<feature type="compositionally biased region" description="Basic and acidic residues" evidence="10">
    <location>
        <begin position="2178"/>
        <end position="2229"/>
    </location>
</feature>
<dbReference type="PROSITE" id="PS50234">
    <property type="entry name" value="VWFA"/>
    <property type="match status" value="1"/>
</dbReference>
<dbReference type="PROSITE" id="PS50053">
    <property type="entry name" value="UBIQUITIN_2"/>
    <property type="match status" value="1"/>
</dbReference>
<feature type="region of interest" description="Disordered" evidence="10">
    <location>
        <begin position="2105"/>
        <end position="2241"/>
    </location>
</feature>
<comment type="subcellular location">
    <subcellularLocation>
        <location evidence="1">Nucleus</location>
    </subcellularLocation>
</comment>
<dbReference type="Gene3D" id="3.90.228.10">
    <property type="match status" value="1"/>
</dbReference>
<dbReference type="Gene3D" id="3.40.50.410">
    <property type="entry name" value="von Willebrand factor, type A domain"/>
    <property type="match status" value="1"/>
</dbReference>
<feature type="domain" description="PARP catalytic" evidence="14">
    <location>
        <begin position="402"/>
        <end position="607"/>
    </location>
</feature>
<evidence type="ECO:0000256" key="8">
    <source>
        <dbReference type="ARBA" id="ARBA00023242"/>
    </source>
</evidence>
<evidence type="ECO:0000256" key="1">
    <source>
        <dbReference type="ARBA" id="ARBA00004123"/>
    </source>
</evidence>
<dbReference type="InterPro" id="IPR012317">
    <property type="entry name" value="Poly(ADP-ribose)pol_cat_dom"/>
</dbReference>
<dbReference type="SMART" id="SM00213">
    <property type="entry name" value="UBQ"/>
    <property type="match status" value="1"/>
</dbReference>
<evidence type="ECO:0000259" key="11">
    <source>
        <dbReference type="PROSITE" id="PS50053"/>
    </source>
</evidence>
<dbReference type="PROSITE" id="PS50172">
    <property type="entry name" value="BRCT"/>
    <property type="match status" value="1"/>
</dbReference>
<feature type="region of interest" description="Disordered" evidence="10">
    <location>
        <begin position="1751"/>
        <end position="1785"/>
    </location>
</feature>
<dbReference type="GeneID" id="111135118"/>
<evidence type="ECO:0000256" key="6">
    <source>
        <dbReference type="ARBA" id="ARBA00023125"/>
    </source>
</evidence>
<dbReference type="GO" id="GO:0006366">
    <property type="term" value="P:transcription by RNA polymerase II"/>
    <property type="evidence" value="ECO:0007669"/>
    <property type="project" value="InterPro"/>
</dbReference>
<dbReference type="GO" id="GO:0003950">
    <property type="term" value="F:NAD+ poly-ADP-ribosyltransferase activity"/>
    <property type="evidence" value="ECO:0007669"/>
    <property type="project" value="UniProtKB-UniRule"/>
</dbReference>
<dbReference type="SMART" id="SM00292">
    <property type="entry name" value="BRCT"/>
    <property type="match status" value="1"/>
</dbReference>
<evidence type="ECO:0000256" key="3">
    <source>
        <dbReference type="ARBA" id="ARBA00022723"/>
    </source>
</evidence>
<dbReference type="Gene3D" id="3.10.20.90">
    <property type="entry name" value="Phosphatidylinositol 3-kinase Catalytic Subunit, Chain A, domain 1"/>
    <property type="match status" value="1"/>
</dbReference>
<dbReference type="KEGG" id="cvn:111135118"/>
<dbReference type="InterPro" id="IPR036465">
    <property type="entry name" value="vWFA_dom_sf"/>
</dbReference>
<keyword evidence="9" id="KW-0328">Glycosyltransferase</keyword>
<feature type="region of interest" description="Disordered" evidence="10">
    <location>
        <begin position="2062"/>
        <end position="2086"/>
    </location>
</feature>
<evidence type="ECO:0000259" key="15">
    <source>
        <dbReference type="PROSITE" id="PS51468"/>
    </source>
</evidence>
<dbReference type="SUPFAM" id="SSF56399">
    <property type="entry name" value="ADP-ribosylation"/>
    <property type="match status" value="1"/>
</dbReference>
<dbReference type="InterPro" id="IPR000626">
    <property type="entry name" value="Ubiquitin-like_dom"/>
</dbReference>
<dbReference type="Proteomes" id="UP000694844">
    <property type="component" value="Chromosome 5"/>
</dbReference>
<evidence type="ECO:0000256" key="10">
    <source>
        <dbReference type="SAM" id="MobiDB-lite"/>
    </source>
</evidence>
<dbReference type="GO" id="GO:0005737">
    <property type="term" value="C:cytoplasm"/>
    <property type="evidence" value="ECO:0007669"/>
    <property type="project" value="TreeGrafter"/>
</dbReference>
<feature type="compositionally biased region" description="Basic and acidic residues" evidence="10">
    <location>
        <begin position="2137"/>
        <end position="2163"/>
    </location>
</feature>
<dbReference type="InterPro" id="IPR002035">
    <property type="entry name" value="VWF_A"/>
</dbReference>
<evidence type="ECO:0000256" key="9">
    <source>
        <dbReference type="RuleBase" id="RU362114"/>
    </source>
</evidence>
<dbReference type="InterPro" id="IPR013694">
    <property type="entry name" value="VIT"/>
</dbReference>
<feature type="domain" description="VWFA" evidence="13">
    <location>
        <begin position="903"/>
        <end position="1083"/>
    </location>
</feature>
<dbReference type="GO" id="GO:0003677">
    <property type="term" value="F:DNA binding"/>
    <property type="evidence" value="ECO:0007669"/>
    <property type="project" value="UniProtKB-KW"/>
</dbReference>
<feature type="region of interest" description="Disordered" evidence="10">
    <location>
        <begin position="1401"/>
        <end position="1427"/>
    </location>
</feature>
<keyword evidence="16" id="KW-1185">Reference proteome</keyword>
<dbReference type="InterPro" id="IPR036420">
    <property type="entry name" value="BRCT_dom_sf"/>
</dbReference>
<evidence type="ECO:0000256" key="7">
    <source>
        <dbReference type="ARBA" id="ARBA00023163"/>
    </source>
</evidence>
<feature type="domain" description="VIT" evidence="15">
    <location>
        <begin position="639"/>
        <end position="767"/>
    </location>
</feature>
<dbReference type="Gene3D" id="3.40.50.10190">
    <property type="entry name" value="BRCT domain"/>
    <property type="match status" value="1"/>
</dbReference>
<dbReference type="RefSeq" id="XP_022340576.1">
    <property type="nucleotide sequence ID" value="XM_022484868.1"/>
</dbReference>
<dbReference type="Pfam" id="PF00533">
    <property type="entry name" value="BRCT"/>
    <property type="match status" value="1"/>
</dbReference>
<protein>
    <recommendedName>
        <fullName evidence="9">Poly [ADP-ribose] polymerase</fullName>
        <shortName evidence="9">PARP</shortName>
        <ecNumber evidence="9">2.4.2.-</ecNumber>
    </recommendedName>
</protein>
<dbReference type="SMART" id="SM00609">
    <property type="entry name" value="VIT"/>
    <property type="match status" value="1"/>
</dbReference>
<evidence type="ECO:0000259" key="13">
    <source>
        <dbReference type="PROSITE" id="PS50234"/>
    </source>
</evidence>
<dbReference type="InterPro" id="IPR000684">
    <property type="entry name" value="RNA_pol_II_repeat_euk"/>
</dbReference>
<feature type="compositionally biased region" description="Basic residues" evidence="10">
    <location>
        <begin position="2164"/>
        <end position="2176"/>
    </location>
</feature>
<dbReference type="PROSITE" id="PS00115">
    <property type="entry name" value="RNA_POL_II_REPEAT"/>
    <property type="match status" value="1"/>
</dbReference>
<feature type="domain" description="BRCT" evidence="12">
    <location>
        <begin position="29"/>
        <end position="124"/>
    </location>
</feature>
<feature type="compositionally biased region" description="Acidic residues" evidence="10">
    <location>
        <begin position="1712"/>
        <end position="1726"/>
    </location>
</feature>
<dbReference type="SUPFAM" id="SSF47587">
    <property type="entry name" value="Domain of poly(ADP-ribose) polymerase"/>
    <property type="match status" value="1"/>
</dbReference>
<dbReference type="Pfam" id="PF00644">
    <property type="entry name" value="PARP"/>
    <property type="match status" value="1"/>
</dbReference>
<sequence>MPENPFEFPMTQRIDAVQESYNMSQTKTNNKNIFRDCVFVLEFDILTKLKEKQHWRKKITEHGGTVSYVFTRKVNYVVLFGDMLEKSSYKRKQAVRHNVPILRCEFITDCTEQGQILPTGTYAVKEPVYGKNFKKGRITKQQKTNSSYLSAKRHIRSVNLNAVKSWSLDDPEAPSHNDDQYEVAKYALLKLAKMVHVIEVHALTSCDKFRLYHQGGKLEGEHILASEGPVVWYLDTADEVLICFEQLYKRYTSGIMHMEPWQNPKFVSNQMGSHKLKMILDDLCSMNNDLDPDVGMFVEMIWKEAIQEAEKMLTVSLQHMKSDKVDDAVIILQQIQQMKREKKSDDHLSELVEEFYQEALPHKQQYIMQDLSPQVVSQKLDLCQLIYDVLTVSEATDYSPAASTVAKYRALRCHMTKLDQSSDQCQIIQNMISDSEYSVAVHSIFEVGRTVEDILYETTSHSIGNTKLLMHASGPQNLLGILSRGLLLPQNVSEEHGVRRTDGGKLGYGIYFSNSFETCLQYAVPSVVSGIRLLIICEVALGECCDLTSIHRDLTAPPSGFHSCHGVKLTEDTPTDFMDDEFVIYNTSQQRVKYVVLFTLPTDPPPRSIQTTPEEKNVEVVSSSVDVTDLKDLPNPLSKVTSGLISNNKSVRIPLKAVHIRAKVIDMVAKVVVMQSYKNNMTEPIEAKYVFPLGETAAVCGFEAFINGKHIIGEIKEKKTAHREYREAISKGHGAYLMDEEEPDVFTVSVGNLPPKCEVLIKVTYITELGVEGDGIALTIPATVAQWVKDTALAQQTQSETTVLQIRDPVEYQISLQAAVEMPFEIRALKSSTHKLKYKKTDTKAVVEIPKKSTFTEGFQLLIVLAEIHVPRMWVERHPEKDTLACMLAFYPEFEAAIDLSPEVIFLVDLSNSMKGDSFYDSRKVLLLALGSLPEKSTFNIVLFGSSFKELFQFPHKITNNSTNLAIKYIEEANPVMGCSDILSPLKSLYLLSPADGSRSIFLISDGFVGNKEDLFHLVAKHSVKNRLFCLGVGSNRDSHTLRSLANQGGGTHEYYNRKSKSTWQAKITLQIEQATRPGISQVQVEWGPLTDKQDPPLQAPYRIPSLFSASRQVVYGLALKNCTQAKLTANVDGQEFDTIVSTTELNFTEGVMLHQLAARAVIRDYEDGILSDSRLDHKVIKQERKPFIIELSKEFGIVTPYTSFVAIEERKEGEASDGPSIKKLVAQESVDILTYMGWSNLDNMDEKDPVECVEELLRKANIAESFSQFEAERCYLSILDYREDLLLEENRGLCEKVLEKVDGFFSSQDSEKARLLRKEYRQYLPIPKRLEVRTLTGKSIPVMAKTVAELKSEIMEKQGLSSTDSFRLIYDGKLLEDTTELDMPEDSSIFLVLRLRGGPCDGQEDPQQQSQQTIPKSLSAETSRKTIIPSRRKSKRKRISTMMNVDTECGEPEALNITVPTLSAKGESVIMKDKPKEPGKLTEDGNVSSFDANIEKAFQVGENRNLIDNWNTEQFGFEIQCHAANGLEFASNEVHHASPGVAPCSTAGMAPVPSHSVRSQAFIPTSPIFMPQLLAPVTGNMAPIPAASPAYSPISPSYSRTSPVYSPTSSAIFMPQLMATANIAPEPTNSPKSLENCPIVLAYSATSPAYSPTSPAFMPQFSLTANMAPIIPNYSPTSLACNLGSLSYPTSCSPSRSLTKFATAQLSCSNVDDEEDEEKDVDNDEIGNISIIDSDRGSSLKRRSFVIRSTENRRRERRRKSRSRSRDRSLDSRDRSLDSSHSCREQSHKRRDRCRDKSWDRRDRSRDRRWDSREKSRDRSWDRRDRCRDKSWDRRDRSRDRRWDSRERSRDRSWDSRDRCRDRSWDSRDRSRDRRWDSRERSRNRRWDSRDRSRERRWDSRDRSRDRSLDSSDSCRERSHKRRDRCRDRSWDSRDRSRNRRWDKRDRSRERRWDSRDKSRERSLDISDRNRDRRWDSRDRSRDRRWDSRDRSRDRSLDSRDRSRDRRWDSRDRSRDKSWDSSDSCREQSQKIRDRCRDRSWDSRERSRNRRWDSRDRNRERSLDSSNRNRDKSWDSRDRCRDRSWDSRDRSRDRRWDSRERSRNRSWGSRDRSRDGSLDSNKSSKESSQNRRVRSRDRERDSRERSRDRGQGKKGKSLDIRYRGRRRDQKKRGSMHQRWDTGSRDRSRDRRWDSRERSREKRWNNRDKSRDRRWDSRDRSRDRRDGGPRRRGRSGHRSWNGKEGDLEALKVVQKNTCIIKMHVEETKYDLQLLDEELQNSLCWHRRELWPNRNSQQREEYFMTGYLYCPQMASRNIRTCAVDIWVQPQHTERFKDISWLDEMHMNLVPEYFLTMPSIQPLMREKVEASLFQVQWEVGQPTLRNLLTSGMVGCIQTKQPNGQFVLLLVIQQNPVGPTSLVCLMDGETVAERLQKFVRNHREQVNEHGLRLLETSSTDAPYIDMWRSIRELDFQEDLSLPPPEEHGLWTLKDNLLEALGINAEKFEQFLKNQGFFSFPKSIQNEISPVLSTFLVGIFTFMHEYKKRQLPKWLCKCEHVVDIYPIDPSSVIVNLNCMEEILTIQFDFPMETFSQMGILRTKCTPYIRDLELGKNLTHCVDCILQSLY</sequence>
<reference evidence="17" key="1">
    <citation type="submission" date="2025-08" db="UniProtKB">
        <authorList>
            <consortium name="RefSeq"/>
        </authorList>
    </citation>
    <scope>IDENTIFICATION</scope>
    <source>
        <tissue evidence="17">Whole sample</tissue>
    </source>
</reference>
<dbReference type="OrthoDB" id="1729737at2759"/>
<name>A0A8B8EL51_CRAVI</name>
<dbReference type="EC" id="2.4.2.-" evidence="9"/>
<dbReference type="Pfam" id="PF08487">
    <property type="entry name" value="VIT"/>
    <property type="match status" value="1"/>
</dbReference>
<organism evidence="16 17">
    <name type="scientific">Crassostrea virginica</name>
    <name type="common">Eastern oyster</name>
    <dbReference type="NCBI Taxonomy" id="6565"/>
    <lineage>
        <taxon>Eukaryota</taxon>
        <taxon>Metazoa</taxon>
        <taxon>Spiralia</taxon>
        <taxon>Lophotrochozoa</taxon>
        <taxon>Mollusca</taxon>
        <taxon>Bivalvia</taxon>
        <taxon>Autobranchia</taxon>
        <taxon>Pteriomorphia</taxon>
        <taxon>Ostreida</taxon>
        <taxon>Ostreoidea</taxon>
        <taxon>Ostreidae</taxon>
        <taxon>Crassostrea</taxon>
    </lineage>
</organism>
<evidence type="ECO:0000259" key="14">
    <source>
        <dbReference type="PROSITE" id="PS51059"/>
    </source>
</evidence>
<keyword evidence="6" id="KW-0238">DNA-binding</keyword>
<dbReference type="InterPro" id="IPR036616">
    <property type="entry name" value="Poly(ADP-ribose)pol_reg_dom_sf"/>
</dbReference>
<keyword evidence="8" id="KW-0539">Nucleus</keyword>
<dbReference type="InterPro" id="IPR031273">
    <property type="entry name" value="PARP4"/>
</dbReference>
<evidence type="ECO:0000256" key="5">
    <source>
        <dbReference type="ARBA" id="ARBA00022833"/>
    </source>
</evidence>
<dbReference type="PROSITE" id="PS51468">
    <property type="entry name" value="VIT"/>
    <property type="match status" value="1"/>
</dbReference>
<evidence type="ECO:0000313" key="16">
    <source>
        <dbReference type="Proteomes" id="UP000694844"/>
    </source>
</evidence>
<dbReference type="SUPFAM" id="SSF53300">
    <property type="entry name" value="vWA-like"/>
    <property type="match status" value="1"/>
</dbReference>